<dbReference type="CDD" id="cd07324">
    <property type="entry name" value="M48C_Oma1-like"/>
    <property type="match status" value="1"/>
</dbReference>
<accession>A0ABW9RZ66</accession>
<keyword evidence="5 6" id="KW-0482">Metalloprotease</keyword>
<dbReference type="Pfam" id="PF01435">
    <property type="entry name" value="Peptidase_M48"/>
    <property type="match status" value="1"/>
</dbReference>
<dbReference type="Proteomes" id="UP000798808">
    <property type="component" value="Unassembled WGS sequence"/>
</dbReference>
<evidence type="ECO:0000256" key="2">
    <source>
        <dbReference type="ARBA" id="ARBA00022723"/>
    </source>
</evidence>
<comment type="cofactor">
    <cofactor evidence="6">
        <name>Zn(2+)</name>
        <dbReference type="ChEBI" id="CHEBI:29105"/>
    </cofactor>
    <text evidence="6">Binds 1 zinc ion per subunit.</text>
</comment>
<proteinExistence type="inferred from homology"/>
<evidence type="ECO:0000259" key="7">
    <source>
        <dbReference type="Pfam" id="PF01435"/>
    </source>
</evidence>
<protein>
    <recommendedName>
        <fullName evidence="7">Peptidase M48 domain-containing protein</fullName>
    </recommendedName>
</protein>
<dbReference type="Gene3D" id="3.30.2010.10">
    <property type="entry name" value="Metalloproteases ('zincins'), catalytic domain"/>
    <property type="match status" value="1"/>
</dbReference>
<keyword evidence="2" id="KW-0479">Metal-binding</keyword>
<organism evidence="8 9">
    <name type="scientific">Fulvivirga kasyanovii</name>
    <dbReference type="NCBI Taxonomy" id="396812"/>
    <lineage>
        <taxon>Bacteria</taxon>
        <taxon>Pseudomonadati</taxon>
        <taxon>Bacteroidota</taxon>
        <taxon>Cytophagia</taxon>
        <taxon>Cytophagales</taxon>
        <taxon>Fulvivirgaceae</taxon>
        <taxon>Fulvivirga</taxon>
    </lineage>
</organism>
<dbReference type="RefSeq" id="WP_155177313.1">
    <property type="nucleotide sequence ID" value="NZ_BAAAFL010000022.1"/>
</dbReference>
<dbReference type="EMBL" id="SMLW01000679">
    <property type="protein sequence ID" value="MTI29125.1"/>
    <property type="molecule type" value="Genomic_DNA"/>
</dbReference>
<evidence type="ECO:0000313" key="9">
    <source>
        <dbReference type="Proteomes" id="UP000798808"/>
    </source>
</evidence>
<evidence type="ECO:0000256" key="1">
    <source>
        <dbReference type="ARBA" id="ARBA00022670"/>
    </source>
</evidence>
<sequence>MDSLSGEQYVLITAIEADIAALKKNAPRQVRSEMKDIYDSRAESLISLIKSGHFLSDKELNAIIRDIYEEIKTTNPHEGYPVRLLISRSPAVNAQCWGEGTMVINLGLLGRVSSRDELAFVMAHEMAHQLLDHANLRIRASMERLSDKNLKTAVEESGKLEVLRSLTYEGYRYSRQYEKQADSLAVELLRNTKYNWKIYDGVLTMLDSSAYPEYRNKPDIRKFFNFTQYPFNDSWLSKPKSAFGKSSGDSFIFNPDSVQSHPDIALRIQYLDSLFKGEARATSYKLPESLQQRVDMEIPYSTFMLEDYGQAMFYTLQMLEKYPDNKFLKSLLAQLFLNLYTARKEHTFSRYVSVSKYQPHLMEDVYTFLNNLRLSEIGYIAFNYINRDSFFNKEDEGHYRMLWKISHEMEIEDVRDKVEAAYTEKFPHSAKLSGN</sequence>
<evidence type="ECO:0000313" key="8">
    <source>
        <dbReference type="EMBL" id="MTI29125.1"/>
    </source>
</evidence>
<comment type="similarity">
    <text evidence="6">Belongs to the peptidase M48 family.</text>
</comment>
<keyword evidence="9" id="KW-1185">Reference proteome</keyword>
<dbReference type="PANTHER" id="PTHR22726:SF1">
    <property type="entry name" value="METALLOENDOPEPTIDASE OMA1, MITOCHONDRIAL"/>
    <property type="match status" value="1"/>
</dbReference>
<evidence type="ECO:0000256" key="5">
    <source>
        <dbReference type="ARBA" id="ARBA00023049"/>
    </source>
</evidence>
<keyword evidence="3 6" id="KW-0378">Hydrolase</keyword>
<evidence type="ECO:0000256" key="6">
    <source>
        <dbReference type="RuleBase" id="RU003983"/>
    </source>
</evidence>
<dbReference type="InterPro" id="IPR001915">
    <property type="entry name" value="Peptidase_M48"/>
</dbReference>
<keyword evidence="4 6" id="KW-0862">Zinc</keyword>
<reference evidence="8 9" key="1">
    <citation type="submission" date="2019-02" db="EMBL/GenBank/DDBJ databases">
        <authorList>
            <person name="Goldberg S.R."/>
            <person name="Haltli B.A."/>
            <person name="Correa H."/>
            <person name="Russell K.G."/>
        </authorList>
    </citation>
    <scope>NUCLEOTIDE SEQUENCE [LARGE SCALE GENOMIC DNA]</scope>
    <source>
        <strain evidence="8 9">JCM 16186</strain>
    </source>
</reference>
<dbReference type="PANTHER" id="PTHR22726">
    <property type="entry name" value="METALLOENDOPEPTIDASE OMA1"/>
    <property type="match status" value="1"/>
</dbReference>
<gene>
    <name evidence="8" type="ORF">E1163_29460</name>
</gene>
<dbReference type="InterPro" id="IPR051156">
    <property type="entry name" value="Mito/Outer_Membr_Metalloprot"/>
</dbReference>
<comment type="caution">
    <text evidence="8">The sequence shown here is derived from an EMBL/GenBank/DDBJ whole genome shotgun (WGS) entry which is preliminary data.</text>
</comment>
<feature type="domain" description="Peptidase M48" evidence="7">
    <location>
        <begin position="57"/>
        <end position="273"/>
    </location>
</feature>
<evidence type="ECO:0000256" key="3">
    <source>
        <dbReference type="ARBA" id="ARBA00022801"/>
    </source>
</evidence>
<evidence type="ECO:0000256" key="4">
    <source>
        <dbReference type="ARBA" id="ARBA00022833"/>
    </source>
</evidence>
<keyword evidence="1 6" id="KW-0645">Protease</keyword>
<name>A0ABW9RZ66_9BACT</name>